<dbReference type="GO" id="GO:0008121">
    <property type="term" value="F:quinol-cytochrome-c reductase activity"/>
    <property type="evidence" value="ECO:0007669"/>
    <property type="project" value="TreeGrafter"/>
</dbReference>
<evidence type="ECO:0000256" key="9">
    <source>
        <dbReference type="ARBA" id="ARBA00022982"/>
    </source>
</evidence>
<gene>
    <name evidence="17" type="primary">cob</name>
</gene>
<feature type="transmembrane region" description="Helical" evidence="14">
    <location>
        <begin position="215"/>
        <end position="237"/>
    </location>
</feature>
<keyword evidence="3 14" id="KW-0813">Transport</keyword>
<evidence type="ECO:0000256" key="6">
    <source>
        <dbReference type="ARBA" id="ARBA00022692"/>
    </source>
</evidence>
<keyword evidence="4 14" id="KW-0349">Heme</keyword>
<evidence type="ECO:0000256" key="2">
    <source>
        <dbReference type="ARBA" id="ARBA00013531"/>
    </source>
</evidence>
<comment type="cofactor">
    <cofactor evidence="14">
        <name>heme b</name>
        <dbReference type="ChEBI" id="CHEBI:60344"/>
    </cofactor>
    <text evidence="14">Binds 2 heme groups non-covalently.</text>
</comment>
<keyword evidence="7 14" id="KW-0479">Metal-binding</keyword>
<dbReference type="SUPFAM" id="SSF81648">
    <property type="entry name" value="a domain/subunit of cytochrome bc1 complex (Ubiquinol-cytochrome c reductase)"/>
    <property type="match status" value="1"/>
</dbReference>
<evidence type="ECO:0000256" key="3">
    <source>
        <dbReference type="ARBA" id="ARBA00022448"/>
    </source>
</evidence>
<dbReference type="PANTHER" id="PTHR19271:SF16">
    <property type="entry name" value="CYTOCHROME B"/>
    <property type="match status" value="1"/>
</dbReference>
<evidence type="ECO:0000256" key="11">
    <source>
        <dbReference type="ARBA" id="ARBA00023004"/>
    </source>
</evidence>
<dbReference type="PROSITE" id="PS51003">
    <property type="entry name" value="CYTB_CTER"/>
    <property type="match status" value="1"/>
</dbReference>
<keyword evidence="10 14" id="KW-1133">Transmembrane helix</keyword>
<feature type="transmembrane region" description="Helical" evidence="14">
    <location>
        <begin position="164"/>
        <end position="186"/>
    </location>
</feature>
<comment type="similarity">
    <text evidence="14">Belongs to the cytochrome b family.</text>
</comment>
<dbReference type="Pfam" id="PF00032">
    <property type="entry name" value="Cytochrom_B_C"/>
    <property type="match status" value="1"/>
</dbReference>
<evidence type="ECO:0000256" key="1">
    <source>
        <dbReference type="ARBA" id="ARBA00004448"/>
    </source>
</evidence>
<protein>
    <recommendedName>
        <fullName evidence="2 14">Cytochrome b</fullName>
    </recommendedName>
</protein>
<keyword evidence="5 14" id="KW-0679">Respiratory chain</keyword>
<evidence type="ECO:0000256" key="12">
    <source>
        <dbReference type="ARBA" id="ARBA00023128"/>
    </source>
</evidence>
<dbReference type="EMBL" id="MW172717">
    <property type="protein sequence ID" value="QQK56383.1"/>
    <property type="molecule type" value="Genomic_DNA"/>
</dbReference>
<dbReference type="PROSITE" id="PS51002">
    <property type="entry name" value="CYTB_NTER"/>
    <property type="match status" value="1"/>
</dbReference>
<dbReference type="RefSeq" id="YP_010035348.1">
    <property type="nucleotide sequence ID" value="NC_053926.1"/>
</dbReference>
<dbReference type="GO" id="GO:0005743">
    <property type="term" value="C:mitochondrial inner membrane"/>
    <property type="evidence" value="ECO:0007669"/>
    <property type="project" value="UniProtKB-SubCell"/>
</dbReference>
<dbReference type="SUPFAM" id="SSF81342">
    <property type="entry name" value="Transmembrane di-heme cytochromes"/>
    <property type="match status" value="1"/>
</dbReference>
<dbReference type="AlphaFoldDB" id="A0A7T6YA78"/>
<evidence type="ECO:0000259" key="16">
    <source>
        <dbReference type="PROSITE" id="PS51003"/>
    </source>
</evidence>
<keyword evidence="8" id="KW-0999">Mitochondrion inner membrane</keyword>
<name>A0A7T6YA78_THETA</name>
<evidence type="ECO:0000256" key="8">
    <source>
        <dbReference type="ARBA" id="ARBA00022792"/>
    </source>
</evidence>
<feature type="transmembrane region" description="Helical" evidence="14">
    <location>
        <begin position="314"/>
        <end position="332"/>
    </location>
</feature>
<dbReference type="GO" id="GO:0046872">
    <property type="term" value="F:metal ion binding"/>
    <property type="evidence" value="ECO:0007669"/>
    <property type="project" value="UniProtKB-UniRule"/>
</dbReference>
<dbReference type="CDD" id="cd00284">
    <property type="entry name" value="Cytochrome_b_N"/>
    <property type="match status" value="1"/>
</dbReference>
<accession>A0A7T6YA78</accession>
<keyword evidence="13 14" id="KW-0472">Membrane</keyword>
<dbReference type="InterPro" id="IPR005797">
    <property type="entry name" value="Cyt_b/b6_N"/>
</dbReference>
<dbReference type="GO" id="GO:0016491">
    <property type="term" value="F:oxidoreductase activity"/>
    <property type="evidence" value="ECO:0007669"/>
    <property type="project" value="UniProtKB-UniRule"/>
</dbReference>
<sequence length="363" mass="40959">MNLLNAHLLSYLVPKNLNLNWNFGFILGILLVFQIVSGLLLTFFYIPCKDGAFDSVAMVMTETNFGWCIRLYHSIGVSFYFFFMFLHIIKGMWYSSKYLPWSWYSGMIILVLSIAIAFIGYVLPDGQMSFWGATVIANLLKWLGRTSVLIFGGFTIGPETIQRFFILHFVLPFVVLFIVVLHLYFLHREGSTNPLSFVDAVSVLRFYPLAIFSDIRFIVIVIALIGVQVGYGVISIFQADPDNSILSDPLTTPAHIIPEWYLLLFYATLKVFPTKVSGLLAMAAMLELLILLVEARSKAQTVSTVHYHRVWTTASVPLVPALFMLGCIGKMVINFDLIVIGICIVLLTVIFVYKLLDSSRICV</sequence>
<dbReference type="InterPro" id="IPR016174">
    <property type="entry name" value="Di-haem_cyt_TM"/>
</dbReference>
<dbReference type="Gene3D" id="1.20.810.10">
    <property type="entry name" value="Cytochrome Bc1 Complex, Chain C"/>
    <property type="match status" value="1"/>
</dbReference>
<feature type="transmembrane region" description="Helical" evidence="14">
    <location>
        <begin position="338"/>
        <end position="356"/>
    </location>
</feature>
<evidence type="ECO:0000256" key="7">
    <source>
        <dbReference type="ARBA" id="ARBA00022723"/>
    </source>
</evidence>
<evidence type="ECO:0000256" key="13">
    <source>
        <dbReference type="ARBA" id="ARBA00023136"/>
    </source>
</evidence>
<comment type="function">
    <text evidence="14">Component of the ubiquinol-cytochrome c reductase complex (complex III or cytochrome b-c1 complex) that is part of the mitochondrial respiratory chain. The b-c1 complex mediates electron transfer from ubiquinol to cytochrome c. Contributes to the generation of a proton gradient across the mitochondrial membrane that is then used for ATP synthesis.</text>
</comment>
<feature type="domain" description="Cytochrome b/b6 N-terminal region profile" evidence="15">
    <location>
        <begin position="1"/>
        <end position="195"/>
    </location>
</feature>
<feature type="domain" description="Cytochrome b/b6 C-terminal region profile" evidence="16">
    <location>
        <begin position="196"/>
        <end position="363"/>
    </location>
</feature>
<dbReference type="GO" id="GO:0006122">
    <property type="term" value="P:mitochondrial electron transport, ubiquinol to cytochrome c"/>
    <property type="evidence" value="ECO:0007669"/>
    <property type="project" value="TreeGrafter"/>
</dbReference>
<evidence type="ECO:0000256" key="4">
    <source>
        <dbReference type="ARBA" id="ARBA00022617"/>
    </source>
</evidence>
<dbReference type="InterPro" id="IPR027387">
    <property type="entry name" value="Cytb/b6-like_sf"/>
</dbReference>
<evidence type="ECO:0000256" key="14">
    <source>
        <dbReference type="RuleBase" id="RU362117"/>
    </source>
</evidence>
<proteinExistence type="inferred from homology"/>
<dbReference type="InterPro" id="IPR048259">
    <property type="entry name" value="Cytochrome_b_N_euk/bac"/>
</dbReference>
<geneLocation type="mitochondrion" evidence="17"/>
<keyword evidence="11 14" id="KW-0408">Iron</keyword>
<evidence type="ECO:0000256" key="5">
    <source>
        <dbReference type="ARBA" id="ARBA00022660"/>
    </source>
</evidence>
<feature type="transmembrane region" description="Helical" evidence="14">
    <location>
        <begin position="276"/>
        <end position="293"/>
    </location>
</feature>
<dbReference type="InterPro" id="IPR036150">
    <property type="entry name" value="Cyt_b/b6_C_sf"/>
</dbReference>
<evidence type="ECO:0000313" key="17">
    <source>
        <dbReference type="EMBL" id="QQK56383.1"/>
    </source>
</evidence>
<keyword evidence="12 14" id="KW-0496">Mitochondrion</keyword>
<dbReference type="GeneID" id="63382914"/>
<organism evidence="17">
    <name type="scientific">Theileria taurotragi</name>
    <name type="common">Cytauxzoon taurotragi</name>
    <dbReference type="NCBI Taxonomy" id="27993"/>
    <lineage>
        <taxon>Eukaryota</taxon>
        <taxon>Sar</taxon>
        <taxon>Alveolata</taxon>
        <taxon>Apicomplexa</taxon>
        <taxon>Aconoidasida</taxon>
        <taxon>Piroplasmida</taxon>
        <taxon>Theileriidae</taxon>
        <taxon>Theileria</taxon>
    </lineage>
</organism>
<dbReference type="Pfam" id="PF00033">
    <property type="entry name" value="Cytochrome_B"/>
    <property type="match status" value="1"/>
</dbReference>
<reference evidence="17" key="1">
    <citation type="journal article" date="2020" name="Life">
        <title>Unique Mitochondrial Single Nucleotide Polymorphisms Demonstrate Resolution Potential to Discriminate Theileria parva Vaccine and Buffalo-Derived Strains.</title>
        <authorList>
            <person name="Mwamuye M.M."/>
            <person name="Obara I."/>
            <person name="Elati K."/>
            <person name="Odongo D."/>
            <person name="Bakheit M.A."/>
            <person name="Jongejan F."/>
            <person name="Nijhof A.M."/>
        </authorList>
    </citation>
    <scope>NUCLEOTIDE SEQUENCE</scope>
    <source>
        <strain evidence="17">Tanzania</strain>
    </source>
</reference>
<keyword evidence="9 14" id="KW-0249">Electron transport</keyword>
<keyword evidence="6 14" id="KW-0812">Transmembrane</keyword>
<dbReference type="InterPro" id="IPR005798">
    <property type="entry name" value="Cyt_b/b6_C"/>
</dbReference>
<evidence type="ECO:0000259" key="15">
    <source>
        <dbReference type="PROSITE" id="PS51002"/>
    </source>
</evidence>
<feature type="transmembrane region" description="Helical" evidence="14">
    <location>
        <begin position="130"/>
        <end position="152"/>
    </location>
</feature>
<evidence type="ECO:0000256" key="10">
    <source>
        <dbReference type="ARBA" id="ARBA00022989"/>
    </source>
</evidence>
<comment type="subcellular location">
    <subcellularLocation>
        <location evidence="1">Mitochondrion inner membrane</location>
        <topology evidence="1">Multi-pass membrane protein</topology>
    </subcellularLocation>
</comment>
<feature type="transmembrane region" description="Helical" evidence="14">
    <location>
        <begin position="101"/>
        <end position="123"/>
    </location>
</feature>
<dbReference type="PANTHER" id="PTHR19271">
    <property type="entry name" value="CYTOCHROME B"/>
    <property type="match status" value="1"/>
</dbReference>
<feature type="transmembrane region" description="Helical" evidence="14">
    <location>
        <begin position="20"/>
        <end position="46"/>
    </location>
</feature>
<feature type="transmembrane region" description="Helical" evidence="14">
    <location>
        <begin position="67"/>
        <end position="89"/>
    </location>
</feature>